<dbReference type="GO" id="GO:0005840">
    <property type="term" value="C:ribosome"/>
    <property type="evidence" value="ECO:0007669"/>
    <property type="project" value="UniProtKB-KW"/>
</dbReference>
<name>A0A2H0KNE9_9BACT</name>
<evidence type="ECO:0000256" key="2">
    <source>
        <dbReference type="ARBA" id="ARBA00022730"/>
    </source>
</evidence>
<comment type="similarity">
    <text evidence="1 7">Belongs to the universal ribosomal protein uL18 family.</text>
</comment>
<evidence type="ECO:0000256" key="4">
    <source>
        <dbReference type="ARBA" id="ARBA00022980"/>
    </source>
</evidence>
<evidence type="ECO:0000313" key="10">
    <source>
        <dbReference type="Proteomes" id="UP000229570"/>
    </source>
</evidence>
<dbReference type="GO" id="GO:0008097">
    <property type="term" value="F:5S rRNA binding"/>
    <property type="evidence" value="ECO:0007669"/>
    <property type="project" value="TreeGrafter"/>
</dbReference>
<dbReference type="NCBIfam" id="TIGR00060">
    <property type="entry name" value="L18_bact"/>
    <property type="match status" value="1"/>
</dbReference>
<evidence type="ECO:0000256" key="8">
    <source>
        <dbReference type="SAM" id="MobiDB-lite"/>
    </source>
</evidence>
<keyword evidence="4 7" id="KW-0689">Ribosomal protein</keyword>
<dbReference type="InterPro" id="IPR057268">
    <property type="entry name" value="Ribosomal_L18"/>
</dbReference>
<comment type="subunit">
    <text evidence="7">Part of the 50S ribosomal subunit; part of the 5S rRNA/L5/L18/L25 subcomplex. Contacts the 5S and 23S rRNAs.</text>
</comment>
<accession>A0A2H0KNE9</accession>
<dbReference type="Gene3D" id="3.30.420.100">
    <property type="match status" value="1"/>
</dbReference>
<dbReference type="GO" id="GO:0005737">
    <property type="term" value="C:cytoplasm"/>
    <property type="evidence" value="ECO:0007669"/>
    <property type="project" value="UniProtKB-ARBA"/>
</dbReference>
<dbReference type="PANTHER" id="PTHR12899">
    <property type="entry name" value="39S RIBOSOMAL PROTEIN L18, MITOCHONDRIAL"/>
    <property type="match status" value="1"/>
</dbReference>
<protein>
    <recommendedName>
        <fullName evidence="6 7">Large ribosomal subunit protein uL18</fullName>
    </recommendedName>
</protein>
<dbReference type="InterPro" id="IPR005484">
    <property type="entry name" value="Ribosomal_uL18_bac/plant/anim"/>
</dbReference>
<dbReference type="GO" id="GO:0006412">
    <property type="term" value="P:translation"/>
    <property type="evidence" value="ECO:0007669"/>
    <property type="project" value="UniProtKB-UniRule"/>
</dbReference>
<sequence length="114" mass="13162">MGKINFNKKTRKKRRIGTSIEGREKRPRISVYRSNRYIYAQAIDDEKRTTLVSFSSQKLPKSKKVNQAKEVGLQLAKVLKEKKISTVVFDRNIYIYKGRVKALCDGLREGGIKV</sequence>
<dbReference type="CDD" id="cd00432">
    <property type="entry name" value="Ribosomal_L18_L5e"/>
    <property type="match status" value="1"/>
</dbReference>
<dbReference type="GO" id="GO:1990904">
    <property type="term" value="C:ribonucleoprotein complex"/>
    <property type="evidence" value="ECO:0007669"/>
    <property type="project" value="UniProtKB-KW"/>
</dbReference>
<evidence type="ECO:0000256" key="7">
    <source>
        <dbReference type="HAMAP-Rule" id="MF_01337"/>
    </source>
</evidence>
<dbReference type="Pfam" id="PF00861">
    <property type="entry name" value="Ribosomal_L18p"/>
    <property type="match status" value="1"/>
</dbReference>
<evidence type="ECO:0000256" key="5">
    <source>
        <dbReference type="ARBA" id="ARBA00023274"/>
    </source>
</evidence>
<keyword evidence="5 7" id="KW-0687">Ribonucleoprotein</keyword>
<keyword evidence="2 7" id="KW-0699">rRNA-binding</keyword>
<dbReference type="EMBL" id="PCVL01000012">
    <property type="protein sequence ID" value="PIQ72779.1"/>
    <property type="molecule type" value="Genomic_DNA"/>
</dbReference>
<organism evidence="9 10">
    <name type="scientific">Candidatus Roizmanbacteria bacterium CG11_big_fil_rev_8_21_14_0_20_35_14</name>
    <dbReference type="NCBI Taxonomy" id="1974855"/>
    <lineage>
        <taxon>Bacteria</taxon>
        <taxon>Candidatus Roizmaniibacteriota</taxon>
    </lineage>
</organism>
<dbReference type="HAMAP" id="MF_01337_B">
    <property type="entry name" value="Ribosomal_uL18_B"/>
    <property type="match status" value="1"/>
</dbReference>
<dbReference type="Proteomes" id="UP000229570">
    <property type="component" value="Unassembled WGS sequence"/>
</dbReference>
<evidence type="ECO:0000256" key="1">
    <source>
        <dbReference type="ARBA" id="ARBA00007116"/>
    </source>
</evidence>
<gene>
    <name evidence="7" type="primary">rplR</name>
    <name evidence="9" type="ORF">COV86_01125</name>
</gene>
<feature type="region of interest" description="Disordered" evidence="8">
    <location>
        <begin position="1"/>
        <end position="24"/>
    </location>
</feature>
<dbReference type="GO" id="GO:0003735">
    <property type="term" value="F:structural constituent of ribosome"/>
    <property type="evidence" value="ECO:0007669"/>
    <property type="project" value="InterPro"/>
</dbReference>
<dbReference type="AlphaFoldDB" id="A0A2H0KNE9"/>
<feature type="compositionally biased region" description="Basic residues" evidence="8">
    <location>
        <begin position="1"/>
        <end position="16"/>
    </location>
</feature>
<comment type="function">
    <text evidence="7">This is one of the proteins that bind and probably mediate the attachment of the 5S RNA into the large ribosomal subunit, where it forms part of the central protuberance.</text>
</comment>
<dbReference type="InterPro" id="IPR004389">
    <property type="entry name" value="Ribosomal_uL18_bac-type"/>
</dbReference>
<proteinExistence type="inferred from homology"/>
<evidence type="ECO:0000256" key="3">
    <source>
        <dbReference type="ARBA" id="ARBA00022884"/>
    </source>
</evidence>
<dbReference type="SUPFAM" id="SSF53137">
    <property type="entry name" value="Translational machinery components"/>
    <property type="match status" value="1"/>
</dbReference>
<keyword evidence="3 7" id="KW-0694">RNA-binding</keyword>
<comment type="caution">
    <text evidence="9">The sequence shown here is derived from an EMBL/GenBank/DDBJ whole genome shotgun (WGS) entry which is preliminary data.</text>
</comment>
<evidence type="ECO:0000256" key="6">
    <source>
        <dbReference type="ARBA" id="ARBA00035197"/>
    </source>
</evidence>
<evidence type="ECO:0000313" key="9">
    <source>
        <dbReference type="EMBL" id="PIQ72779.1"/>
    </source>
</evidence>
<dbReference type="PANTHER" id="PTHR12899:SF3">
    <property type="entry name" value="LARGE RIBOSOMAL SUBUNIT PROTEIN UL18M"/>
    <property type="match status" value="1"/>
</dbReference>
<reference evidence="9 10" key="1">
    <citation type="submission" date="2017-09" db="EMBL/GenBank/DDBJ databases">
        <title>Depth-based differentiation of microbial function through sediment-hosted aquifers and enrichment of novel symbionts in the deep terrestrial subsurface.</title>
        <authorList>
            <person name="Probst A.J."/>
            <person name="Ladd B."/>
            <person name="Jarett J.K."/>
            <person name="Geller-Mcgrath D.E."/>
            <person name="Sieber C.M."/>
            <person name="Emerson J.B."/>
            <person name="Anantharaman K."/>
            <person name="Thomas B.C."/>
            <person name="Malmstrom R."/>
            <person name="Stieglmeier M."/>
            <person name="Klingl A."/>
            <person name="Woyke T."/>
            <person name="Ryan C.M."/>
            <person name="Banfield J.F."/>
        </authorList>
    </citation>
    <scope>NUCLEOTIDE SEQUENCE [LARGE SCALE GENOMIC DNA]</scope>
    <source>
        <strain evidence="9">CG11_big_fil_rev_8_21_14_0_20_35_14</strain>
    </source>
</reference>